<keyword evidence="4" id="KW-1133">Transmembrane helix</keyword>
<organism evidence="7 8">
    <name type="scientific">Brachionus calyciflorus</name>
    <dbReference type="NCBI Taxonomy" id="104777"/>
    <lineage>
        <taxon>Eukaryota</taxon>
        <taxon>Metazoa</taxon>
        <taxon>Spiralia</taxon>
        <taxon>Gnathifera</taxon>
        <taxon>Rotifera</taxon>
        <taxon>Eurotatoria</taxon>
        <taxon>Monogononta</taxon>
        <taxon>Pseudotrocha</taxon>
        <taxon>Ploima</taxon>
        <taxon>Brachionidae</taxon>
        <taxon>Brachionus</taxon>
    </lineage>
</organism>
<comment type="subcellular location">
    <subcellularLocation>
        <location evidence="1">Membrane</location>
        <topology evidence="1">Multi-pass membrane protein</topology>
    </subcellularLocation>
</comment>
<gene>
    <name evidence="7" type="ORF">OXX778_LOCUS9422</name>
</gene>
<dbReference type="InterPro" id="IPR043926">
    <property type="entry name" value="ABCG_dom"/>
</dbReference>
<keyword evidence="5" id="KW-0472">Membrane</keyword>
<keyword evidence="2" id="KW-0813">Transport</keyword>
<dbReference type="OrthoDB" id="66620at2759"/>
<dbReference type="InterPro" id="IPR050352">
    <property type="entry name" value="ABCG_transporters"/>
</dbReference>
<dbReference type="EMBL" id="CAJNOC010001389">
    <property type="protein sequence ID" value="CAF0860666.1"/>
    <property type="molecule type" value="Genomic_DNA"/>
</dbReference>
<accession>A0A813WNJ3</accession>
<name>A0A813WNJ3_9BILA</name>
<dbReference type="AlphaFoldDB" id="A0A813WNJ3"/>
<evidence type="ECO:0000313" key="7">
    <source>
        <dbReference type="EMBL" id="CAF0860666.1"/>
    </source>
</evidence>
<reference evidence="7" key="1">
    <citation type="submission" date="2021-02" db="EMBL/GenBank/DDBJ databases">
        <authorList>
            <person name="Nowell W R."/>
        </authorList>
    </citation>
    <scope>NUCLEOTIDE SEQUENCE</scope>
    <source>
        <strain evidence="7">Ploen Becks lab</strain>
    </source>
</reference>
<evidence type="ECO:0000259" key="6">
    <source>
        <dbReference type="Pfam" id="PF19055"/>
    </source>
</evidence>
<evidence type="ECO:0000313" key="8">
    <source>
        <dbReference type="Proteomes" id="UP000663879"/>
    </source>
</evidence>
<proteinExistence type="predicted"/>
<evidence type="ECO:0000256" key="4">
    <source>
        <dbReference type="ARBA" id="ARBA00022989"/>
    </source>
</evidence>
<dbReference type="GO" id="GO:0140359">
    <property type="term" value="F:ABC-type transporter activity"/>
    <property type="evidence" value="ECO:0007669"/>
    <property type="project" value="InterPro"/>
</dbReference>
<dbReference type="Proteomes" id="UP000663879">
    <property type="component" value="Unassembled WGS sequence"/>
</dbReference>
<evidence type="ECO:0000256" key="2">
    <source>
        <dbReference type="ARBA" id="ARBA00022448"/>
    </source>
</evidence>
<keyword evidence="3" id="KW-0812">Transmembrane</keyword>
<keyword evidence="8" id="KW-1185">Reference proteome</keyword>
<dbReference type="SUPFAM" id="SSF52540">
    <property type="entry name" value="P-loop containing nucleoside triphosphate hydrolases"/>
    <property type="match status" value="1"/>
</dbReference>
<sequence>MNQTKSTLLDKSASKINKSSKLEITSNNLKSNFIFNQNSLKLVESKTSLIFNDSVSCEDTCDASMTKIMDRYSERNRINQPDSDLSITNSDETLLDEEDSYILDVPFADLTKINQHKILLKKIKSDPDQNKKIKVVNNNNNAFSKDTLKMNSSCISRQTEASLRSVSSTDLSFLAKTEIRSKCGPKSKKVKSIETSSEIYKNCLVKCLKNNVLPKKKTDCTDSVLDNNSEILSAKSQLINLMKKYQLYCEDQAKENSSCIGRISLNESLSIFRINDKASDKPNLPCYYKENLDRIASEINRFNPFDGQFCKEKKDYKNFDLDNILTNPSILFCDEPTSGLDTYTASIIIDILEAQSRAGKIILCSIHQPSSQIYQKFNKLCLLSEGRIAFFGPRQHALRYFENYGYYCPINYNPSDYLVSILHVGVNDRDHDLLRINEILDQYQTSEYYSHIVEYLNLLHLDQSSEDQDQSSFTLIKR</sequence>
<feature type="domain" description="ABC transporter family G" evidence="6">
    <location>
        <begin position="367"/>
        <end position="428"/>
    </location>
</feature>
<dbReference type="PANTHER" id="PTHR48041">
    <property type="entry name" value="ABC TRANSPORTER G FAMILY MEMBER 28"/>
    <property type="match status" value="1"/>
</dbReference>
<dbReference type="InterPro" id="IPR027417">
    <property type="entry name" value="P-loop_NTPase"/>
</dbReference>
<comment type="caution">
    <text evidence="7">The sequence shown here is derived from an EMBL/GenBank/DDBJ whole genome shotgun (WGS) entry which is preliminary data.</text>
</comment>
<dbReference type="PANTHER" id="PTHR48041:SF139">
    <property type="entry name" value="PROTEIN SCARLET"/>
    <property type="match status" value="1"/>
</dbReference>
<dbReference type="Pfam" id="PF19055">
    <property type="entry name" value="ABC2_membrane_7"/>
    <property type="match status" value="1"/>
</dbReference>
<protein>
    <recommendedName>
        <fullName evidence="6">ABC transporter family G domain-containing protein</fullName>
    </recommendedName>
</protein>
<evidence type="ECO:0000256" key="5">
    <source>
        <dbReference type="ARBA" id="ARBA00023136"/>
    </source>
</evidence>
<evidence type="ECO:0000256" key="1">
    <source>
        <dbReference type="ARBA" id="ARBA00004141"/>
    </source>
</evidence>
<dbReference type="GO" id="GO:0005886">
    <property type="term" value="C:plasma membrane"/>
    <property type="evidence" value="ECO:0007669"/>
    <property type="project" value="TreeGrafter"/>
</dbReference>
<dbReference type="Gene3D" id="3.40.50.300">
    <property type="entry name" value="P-loop containing nucleotide triphosphate hydrolases"/>
    <property type="match status" value="1"/>
</dbReference>
<evidence type="ECO:0000256" key="3">
    <source>
        <dbReference type="ARBA" id="ARBA00022692"/>
    </source>
</evidence>